<accession>A0A0D2IXN0</accession>
<protein>
    <submittedName>
        <fullName evidence="1">Uncharacterized protein</fullName>
    </submittedName>
</protein>
<keyword evidence="2" id="KW-1185">Reference proteome</keyword>
<evidence type="ECO:0000313" key="2">
    <source>
        <dbReference type="Proteomes" id="UP000054498"/>
    </source>
</evidence>
<dbReference type="GeneID" id="25732961"/>
<proteinExistence type="predicted"/>
<dbReference type="KEGG" id="mng:MNEG_15312"/>
<dbReference type="RefSeq" id="XP_013891672.1">
    <property type="nucleotide sequence ID" value="XM_014036218.1"/>
</dbReference>
<dbReference type="AlphaFoldDB" id="A0A0D2IXN0"/>
<dbReference type="Proteomes" id="UP000054498">
    <property type="component" value="Unassembled WGS sequence"/>
</dbReference>
<name>A0A0D2IXN0_9CHLO</name>
<gene>
    <name evidence="1" type="ORF">MNEG_15312</name>
</gene>
<reference evidence="1 2" key="1">
    <citation type="journal article" date="2013" name="BMC Genomics">
        <title>Reconstruction of the lipid metabolism for the microalga Monoraphidium neglectum from its genome sequence reveals characteristics suitable for biofuel production.</title>
        <authorList>
            <person name="Bogen C."/>
            <person name="Al-Dilaimi A."/>
            <person name="Albersmeier A."/>
            <person name="Wichmann J."/>
            <person name="Grundmann M."/>
            <person name="Rupp O."/>
            <person name="Lauersen K.J."/>
            <person name="Blifernez-Klassen O."/>
            <person name="Kalinowski J."/>
            <person name="Goesmann A."/>
            <person name="Mussgnug J.H."/>
            <person name="Kruse O."/>
        </authorList>
    </citation>
    <scope>NUCLEOTIDE SEQUENCE [LARGE SCALE GENOMIC DNA]</scope>
    <source>
        <strain evidence="1 2">SAG 48.87</strain>
    </source>
</reference>
<evidence type="ECO:0000313" key="1">
    <source>
        <dbReference type="EMBL" id="KIY92652.1"/>
    </source>
</evidence>
<dbReference type="STRING" id="145388.A0A0D2IXN0"/>
<dbReference type="EMBL" id="KK105432">
    <property type="protein sequence ID" value="KIY92652.1"/>
    <property type="molecule type" value="Genomic_DNA"/>
</dbReference>
<sequence length="80" mass="8621">MEHNPLAEQLQRLQRWATNVFQPAARGLPALASAPRRVPAAGDRAPPAVALRRRAAPFAAIIPGDGVVETVFSTGLYNFM</sequence>
<organism evidence="1 2">
    <name type="scientific">Monoraphidium neglectum</name>
    <dbReference type="NCBI Taxonomy" id="145388"/>
    <lineage>
        <taxon>Eukaryota</taxon>
        <taxon>Viridiplantae</taxon>
        <taxon>Chlorophyta</taxon>
        <taxon>core chlorophytes</taxon>
        <taxon>Chlorophyceae</taxon>
        <taxon>CS clade</taxon>
        <taxon>Sphaeropleales</taxon>
        <taxon>Selenastraceae</taxon>
        <taxon>Monoraphidium</taxon>
    </lineage>
</organism>